<dbReference type="CDD" id="cd06061">
    <property type="entry name" value="PurM-like1"/>
    <property type="match status" value="1"/>
</dbReference>
<feature type="domain" description="PurM-like C-terminal" evidence="3">
    <location>
        <begin position="149"/>
        <end position="307"/>
    </location>
</feature>
<dbReference type="SUPFAM" id="SSF55326">
    <property type="entry name" value="PurM N-terminal domain-like"/>
    <property type="match status" value="1"/>
</dbReference>
<gene>
    <name evidence="4" type="ORF">QJ522_20840</name>
</gene>
<evidence type="ECO:0000313" key="5">
    <source>
        <dbReference type="Proteomes" id="UP001431776"/>
    </source>
</evidence>
<sequence length="345" mass="36466">MSKFSFDVLKQRVFPVTATKDPDVLLGAAFGQDVALTNVGGDILASHVDPIVGAVGNIGWLAVHVACNDIAASGIAPRWILLLVLVPRADDEELLGEIMTDAARAAQEANVSIIGGHTGYSAGLSRPLVAVTALGTASGRKPVRTDGARVGDHVLVTKGIALEGTAILAQDFVNVAHDLGLSDEELAEGREVMKSVSVMPEALLLAANGVSAMHDVTRGGLLETVLEIAYLSGVGIEIDSARLPIPPIVARFAQAFHFDPLRMISSGTLVATVPDHCLVPVQNALNETKTPFAIVGRVTAERSVSVIEDGNVKQYSNLQAEQDELARLWSLYPRAHPGKERTNRT</sequence>
<dbReference type="RefSeq" id="WP_349246930.1">
    <property type="nucleotide sequence ID" value="NZ_JASCXX010000038.1"/>
</dbReference>
<comment type="similarity">
    <text evidence="1">Belongs to the HypE family.</text>
</comment>
<reference evidence="4" key="1">
    <citation type="submission" date="2023-05" db="EMBL/GenBank/DDBJ databases">
        <title>Anaerotaeda fermentans gen. nov., sp. nov., a novel anaerobic planctomycete of the new family within the order Sedimentisphaerales isolated from Taman Peninsula, Russia.</title>
        <authorList>
            <person name="Khomyakova M.A."/>
            <person name="Merkel A.Y."/>
            <person name="Slobodkin A.I."/>
        </authorList>
    </citation>
    <scope>NUCLEOTIDE SEQUENCE</scope>
    <source>
        <strain evidence="4">M17dextr</strain>
    </source>
</reference>
<keyword evidence="5" id="KW-1185">Reference proteome</keyword>
<dbReference type="InterPro" id="IPR011854">
    <property type="entry name" value="HypE"/>
</dbReference>
<protein>
    <submittedName>
        <fullName evidence="4">AIR synthase family protein</fullName>
    </submittedName>
</protein>
<dbReference type="InterPro" id="IPR016188">
    <property type="entry name" value="PurM-like_N"/>
</dbReference>
<evidence type="ECO:0000313" key="4">
    <source>
        <dbReference type="EMBL" id="MDI6451521.1"/>
    </source>
</evidence>
<dbReference type="SUPFAM" id="SSF56042">
    <property type="entry name" value="PurM C-terminal domain-like"/>
    <property type="match status" value="1"/>
</dbReference>
<dbReference type="InterPro" id="IPR036921">
    <property type="entry name" value="PurM-like_N_sf"/>
</dbReference>
<dbReference type="Pfam" id="PF02769">
    <property type="entry name" value="AIRS_C"/>
    <property type="match status" value="1"/>
</dbReference>
<accession>A0AAW6U0K5</accession>
<dbReference type="InterPro" id="IPR010918">
    <property type="entry name" value="PurM-like_C_dom"/>
</dbReference>
<dbReference type="Pfam" id="PF00586">
    <property type="entry name" value="AIRS"/>
    <property type="match status" value="1"/>
</dbReference>
<dbReference type="InterPro" id="IPR036676">
    <property type="entry name" value="PurM-like_C_sf"/>
</dbReference>
<evidence type="ECO:0000256" key="1">
    <source>
        <dbReference type="ARBA" id="ARBA00006243"/>
    </source>
</evidence>
<proteinExistence type="inferred from homology"/>
<evidence type="ECO:0000259" key="2">
    <source>
        <dbReference type="Pfam" id="PF00586"/>
    </source>
</evidence>
<dbReference type="AlphaFoldDB" id="A0AAW6U0K5"/>
<dbReference type="PANTHER" id="PTHR30303:SF4">
    <property type="entry name" value="HYDROGENASE EXPRESSION_FORMATION PROTEIN HYPE"/>
    <property type="match status" value="1"/>
</dbReference>
<dbReference type="Proteomes" id="UP001431776">
    <property type="component" value="Unassembled WGS sequence"/>
</dbReference>
<evidence type="ECO:0000259" key="3">
    <source>
        <dbReference type="Pfam" id="PF02769"/>
    </source>
</evidence>
<dbReference type="Gene3D" id="3.30.1330.10">
    <property type="entry name" value="PurM-like, N-terminal domain"/>
    <property type="match status" value="1"/>
</dbReference>
<name>A0AAW6U0K5_9BACT</name>
<dbReference type="PANTHER" id="PTHR30303">
    <property type="entry name" value="HYDROGENASE ISOENZYMES FORMATION PROTEIN HYPE"/>
    <property type="match status" value="1"/>
</dbReference>
<dbReference type="GO" id="GO:0051604">
    <property type="term" value="P:protein maturation"/>
    <property type="evidence" value="ECO:0007669"/>
    <property type="project" value="TreeGrafter"/>
</dbReference>
<dbReference type="EMBL" id="JASCXX010000038">
    <property type="protein sequence ID" value="MDI6451521.1"/>
    <property type="molecule type" value="Genomic_DNA"/>
</dbReference>
<feature type="domain" description="PurM-like N-terminal" evidence="2">
    <location>
        <begin position="44"/>
        <end position="136"/>
    </location>
</feature>
<organism evidence="4 5">
    <name type="scientific">Anaerobaca lacustris</name>
    <dbReference type="NCBI Taxonomy" id="3044600"/>
    <lineage>
        <taxon>Bacteria</taxon>
        <taxon>Pseudomonadati</taxon>
        <taxon>Planctomycetota</taxon>
        <taxon>Phycisphaerae</taxon>
        <taxon>Sedimentisphaerales</taxon>
        <taxon>Anaerobacaceae</taxon>
        <taxon>Anaerobaca</taxon>
    </lineage>
</organism>
<dbReference type="Gene3D" id="3.90.650.10">
    <property type="entry name" value="PurM-like C-terminal domain"/>
    <property type="match status" value="1"/>
</dbReference>
<dbReference type="PIRSF" id="PIRSF005644">
    <property type="entry name" value="Hdrgns_mtr_HypE"/>
    <property type="match status" value="1"/>
</dbReference>
<comment type="caution">
    <text evidence="4">The sequence shown here is derived from an EMBL/GenBank/DDBJ whole genome shotgun (WGS) entry which is preliminary data.</text>
</comment>